<proteinExistence type="predicted"/>
<dbReference type="PANTHER" id="PTHR12112">
    <property type="entry name" value="BNIP - RELATED"/>
    <property type="match status" value="1"/>
</dbReference>
<protein>
    <submittedName>
        <fullName evidence="2">Uncharacterized protein</fullName>
    </submittedName>
</protein>
<evidence type="ECO:0000256" key="1">
    <source>
        <dbReference type="SAM" id="MobiDB-lite"/>
    </source>
</evidence>
<reference evidence="2" key="1">
    <citation type="submission" date="2020-07" db="EMBL/GenBank/DDBJ databases">
        <authorList>
            <person name="Lin J."/>
        </authorList>
    </citation>
    <scope>NUCLEOTIDE SEQUENCE</scope>
</reference>
<dbReference type="GO" id="GO:0005737">
    <property type="term" value="C:cytoplasm"/>
    <property type="evidence" value="ECO:0007669"/>
    <property type="project" value="TreeGrafter"/>
</dbReference>
<name>A0A6V7QSC4_ANACO</name>
<feature type="compositionally biased region" description="Polar residues" evidence="1">
    <location>
        <begin position="364"/>
        <end position="385"/>
    </location>
</feature>
<dbReference type="GO" id="GO:0004309">
    <property type="term" value="F:exopolyphosphatase activity"/>
    <property type="evidence" value="ECO:0007669"/>
    <property type="project" value="TreeGrafter"/>
</dbReference>
<dbReference type="AlphaFoldDB" id="A0A6V7QSC4"/>
<feature type="region of interest" description="Disordered" evidence="1">
    <location>
        <begin position="346"/>
        <end position="404"/>
    </location>
</feature>
<dbReference type="Gene3D" id="3.90.1640.10">
    <property type="entry name" value="inorganic pyrophosphatase (n-terminal core)"/>
    <property type="match status" value="1"/>
</dbReference>
<feature type="compositionally biased region" description="Low complexity" evidence="1">
    <location>
        <begin position="387"/>
        <end position="404"/>
    </location>
</feature>
<sequence>MERKGEEPAVEDIAELMNDWFFGIVNTKRLANENTKRVANDVMIENNEKEKRSGSRRSSASALTQEWLEEAKKMQVELGSPSRMGSPAGSPRFASSQGGEASPLLDRRDPLSRSARRRRAPEGISDEILQRSSARHSRNNSECFSAAATVADHNSPADLLPPKPRRTSRFRNDVEAEHVLLSPPRNLLDSSVSTKSHRRSVSSSTCSLERSTSSLVAAICYAWLLANSEKGEGGGSSGQVVAPVVNVKRERMLKNRQAAWLLYHVGVDASALLFADEVDLEGLIMARQVNILIVGEDVLKTNGEAGSPCTVLTDNYCEEAYNLLQMMEDHTDSLFLEVLRDYMKPNNDYNDGSRESQDPKLPMKNSTSAPNQQAKTSSSDMQKPKQSPASAEVATATAPKAPETASRGKNIFFLAKWFEGDKGLRLICMQHKME</sequence>
<evidence type="ECO:0000313" key="2">
    <source>
        <dbReference type="EMBL" id="CAD1846084.1"/>
    </source>
</evidence>
<dbReference type="PANTHER" id="PTHR12112:SF39">
    <property type="entry name" value="EG:152A3.5 PROTEIN (FBGN0003116_PN PROTEIN)"/>
    <property type="match status" value="1"/>
</dbReference>
<organism evidence="2">
    <name type="scientific">Ananas comosus var. bracteatus</name>
    <name type="common">red pineapple</name>
    <dbReference type="NCBI Taxonomy" id="296719"/>
    <lineage>
        <taxon>Eukaryota</taxon>
        <taxon>Viridiplantae</taxon>
        <taxon>Streptophyta</taxon>
        <taxon>Embryophyta</taxon>
        <taxon>Tracheophyta</taxon>
        <taxon>Spermatophyta</taxon>
        <taxon>Magnoliopsida</taxon>
        <taxon>Liliopsida</taxon>
        <taxon>Poales</taxon>
        <taxon>Bromeliaceae</taxon>
        <taxon>Bromelioideae</taxon>
        <taxon>Ananas</taxon>
    </lineage>
</organism>
<feature type="region of interest" description="Disordered" evidence="1">
    <location>
        <begin position="42"/>
        <end position="169"/>
    </location>
</feature>
<accession>A0A6V7QSC4</accession>
<dbReference type="EMBL" id="CAJEUB010000011">
    <property type="protein sequence ID" value="CAD1846084.1"/>
    <property type="molecule type" value="Genomic_DNA"/>
</dbReference>
<gene>
    <name evidence="2" type="ORF">CB5_LOCUS29295</name>
</gene>